<keyword evidence="3 5" id="KW-1133">Transmembrane helix</keyword>
<feature type="transmembrane region" description="Helical" evidence="5">
    <location>
        <begin position="607"/>
        <end position="627"/>
    </location>
</feature>
<accession>A0A940PCV0</accession>
<dbReference type="NCBIfam" id="TIGR03061">
    <property type="entry name" value="pip_yhgE_Nterm"/>
    <property type="match status" value="1"/>
</dbReference>
<sequence length="807" mass="86402">MKMTLQEFKSLFKNKILLISVIAIIFIPILYSSIFDKSVWDPYGRSKDLPVAVVNEDKPTELMGQKLDVGQQVVANLKKNKQLDWHFVSKEEAQKGMKDLKYYMIVTITEDFSKNAASVINKEPRKMELIYTTNDSLNYIADEMSTVGATALESQIREQVVAAYASAIVDVGEKLVVALGEAADGAGQLSKGSGQLETGLKQYTTGVGQADEGSNQLVEGTGELAASIGPLASGVNQLDSGARELNNAIGTVSQALVPVQNNVSTIDASLLELSNGAQGLANTLADFENNLDPGTKQLLDQDLQQIRQEIDSIIFNQHQLSDMANEALMVSQQATVVSGSLNQVGGEVTKVQTDIDSYVAAIIADTEIPIEQQATVVGAITAKMNAVLDQQLASASTEINASLDVLSNDLALLSGRANELAGSASVVSNVATAMSASAQQLNQSVENIQAGTNGLAQLLNQVPHSGNAASISADLQGLSGELRLAAQDLPKALAGVKQLATGSNQLATGLDQLQGKIPTLANGVTQLNTGADQLDAGLNKLAKNSPSLMSGVGQLESGAKELASALSEGELEGKDLKITKQNIDHFAAPTKLKNNEYSKVANYGEALAPYIMSLALFVGSMLFNFVYPIRKVSMNNQSSRDWWLSKVSLGFVVSSIMAIVQASIMLMIGLDVDSLVSFYLTAFVTAWSYMAIIMFLAMTFDNPGRFVAMILLVLQLGGAGGTFPVQLQSNFFKVIHPYLPMSYSVYAFRQAISGGIGKPLFIKSILILSILFIVFVALLRYSMHILQKKHLENVSVLNNNQELQALE</sequence>
<evidence type="ECO:0000259" key="6">
    <source>
        <dbReference type="Pfam" id="PF12698"/>
    </source>
</evidence>
<reference evidence="7" key="1">
    <citation type="submission" date="2020-12" db="EMBL/GenBank/DDBJ databases">
        <title>Vagococcus allomyrinae sp. nov. and Enterococcus lavae sp. nov., isolated from the larvae of Allomyrina dichotoma.</title>
        <authorList>
            <person name="Lee S.D."/>
        </authorList>
    </citation>
    <scope>NUCLEOTIDE SEQUENCE</scope>
    <source>
        <strain evidence="7">BWB3-3</strain>
    </source>
</reference>
<dbReference type="NCBIfam" id="TIGR03062">
    <property type="entry name" value="pip_yhgE_Cterm"/>
    <property type="match status" value="1"/>
</dbReference>
<dbReference type="RefSeq" id="WP_209526849.1">
    <property type="nucleotide sequence ID" value="NZ_JAEEGA010000005.1"/>
</dbReference>
<evidence type="ECO:0000256" key="2">
    <source>
        <dbReference type="ARBA" id="ARBA00022692"/>
    </source>
</evidence>
<dbReference type="InterPro" id="IPR017501">
    <property type="entry name" value="Phage_infect_YhgE_C"/>
</dbReference>
<dbReference type="PANTHER" id="PTHR43077:SF5">
    <property type="entry name" value="PHAGE INFECTION PROTEIN"/>
    <property type="match status" value="1"/>
</dbReference>
<dbReference type="InterPro" id="IPR023908">
    <property type="entry name" value="xxxLxxG_rpt"/>
</dbReference>
<comment type="caution">
    <text evidence="7">The sequence shown here is derived from an EMBL/GenBank/DDBJ whole genome shotgun (WGS) entry which is preliminary data.</text>
</comment>
<dbReference type="PANTHER" id="PTHR43077">
    <property type="entry name" value="TRANSPORT PERMEASE YVFS-RELATED"/>
    <property type="match status" value="1"/>
</dbReference>
<comment type="subcellular location">
    <subcellularLocation>
        <location evidence="1">Membrane</location>
        <topology evidence="1">Multi-pass membrane protein</topology>
    </subcellularLocation>
</comment>
<dbReference type="EMBL" id="JAEEGA010000005">
    <property type="protein sequence ID" value="MBP1041166.1"/>
    <property type="molecule type" value="Genomic_DNA"/>
</dbReference>
<dbReference type="GO" id="GO:0016020">
    <property type="term" value="C:membrane"/>
    <property type="evidence" value="ECO:0007669"/>
    <property type="project" value="UniProtKB-SubCell"/>
</dbReference>
<evidence type="ECO:0000256" key="5">
    <source>
        <dbReference type="SAM" id="Phobius"/>
    </source>
</evidence>
<evidence type="ECO:0000256" key="1">
    <source>
        <dbReference type="ARBA" id="ARBA00004141"/>
    </source>
</evidence>
<dbReference type="Gene3D" id="3.40.1710.10">
    <property type="entry name" value="abc type-2 transporter like domain"/>
    <property type="match status" value="1"/>
</dbReference>
<keyword evidence="4 5" id="KW-0472">Membrane</keyword>
<dbReference type="InterPro" id="IPR017500">
    <property type="entry name" value="Phage_infect_YhgE_N"/>
</dbReference>
<name>A0A940PCV0_9ENTE</name>
<keyword evidence="8" id="KW-1185">Reference proteome</keyword>
<feature type="transmembrane region" description="Helical" evidence="5">
    <location>
        <begin position="676"/>
        <end position="699"/>
    </location>
</feature>
<dbReference type="AlphaFoldDB" id="A0A940PCV0"/>
<dbReference type="Proteomes" id="UP000674938">
    <property type="component" value="Unassembled WGS sequence"/>
</dbReference>
<dbReference type="Pfam" id="PF12698">
    <property type="entry name" value="ABC2_membrane_3"/>
    <property type="match status" value="1"/>
</dbReference>
<dbReference type="InterPro" id="IPR051328">
    <property type="entry name" value="T7SS_ABC-Transporter"/>
</dbReference>
<evidence type="ECO:0000256" key="3">
    <source>
        <dbReference type="ARBA" id="ARBA00022989"/>
    </source>
</evidence>
<dbReference type="GO" id="GO:0140359">
    <property type="term" value="F:ABC-type transporter activity"/>
    <property type="evidence" value="ECO:0007669"/>
    <property type="project" value="InterPro"/>
</dbReference>
<feature type="transmembrane region" description="Helical" evidence="5">
    <location>
        <begin position="760"/>
        <end position="779"/>
    </location>
</feature>
<evidence type="ECO:0000313" key="8">
    <source>
        <dbReference type="Proteomes" id="UP000674938"/>
    </source>
</evidence>
<feature type="transmembrane region" description="Helical" evidence="5">
    <location>
        <begin position="647"/>
        <end position="670"/>
    </location>
</feature>
<protein>
    <submittedName>
        <fullName evidence="7">YhgE/Pip domain-containing protein</fullName>
    </submittedName>
</protein>
<evidence type="ECO:0000256" key="4">
    <source>
        <dbReference type="ARBA" id="ARBA00023136"/>
    </source>
</evidence>
<dbReference type="InterPro" id="IPR013525">
    <property type="entry name" value="ABC2_TM"/>
</dbReference>
<evidence type="ECO:0000313" key="7">
    <source>
        <dbReference type="EMBL" id="MBP1041166.1"/>
    </source>
</evidence>
<organism evidence="7 8">
    <name type="scientific">Vagococcus allomyrinae</name>
    <dbReference type="NCBI Taxonomy" id="2794353"/>
    <lineage>
        <taxon>Bacteria</taxon>
        <taxon>Bacillati</taxon>
        <taxon>Bacillota</taxon>
        <taxon>Bacilli</taxon>
        <taxon>Lactobacillales</taxon>
        <taxon>Enterococcaceae</taxon>
        <taxon>Vagococcus</taxon>
    </lineage>
</organism>
<feature type="domain" description="ABC-2 type transporter transmembrane" evidence="6">
    <location>
        <begin position="17"/>
        <end position="779"/>
    </location>
</feature>
<proteinExistence type="predicted"/>
<dbReference type="NCBIfam" id="TIGR03057">
    <property type="entry name" value="xxxLxxG_by_4"/>
    <property type="match status" value="4"/>
</dbReference>
<keyword evidence="2 5" id="KW-0812">Transmembrane</keyword>
<feature type="transmembrane region" description="Helical" evidence="5">
    <location>
        <begin position="706"/>
        <end position="727"/>
    </location>
</feature>
<gene>
    <name evidence="7" type="ORF">I6N95_09130</name>
</gene>